<keyword evidence="5" id="KW-1185">Reference proteome</keyword>
<protein>
    <submittedName>
        <fullName evidence="4">FAD-dependent monooxygenase</fullName>
    </submittedName>
    <submittedName>
        <fullName evidence="3">Pentachlorophenol monooxygenase</fullName>
    </submittedName>
</protein>
<keyword evidence="1" id="KW-0560">Oxidoreductase</keyword>
<dbReference type="GO" id="GO:0004497">
    <property type="term" value="F:monooxygenase activity"/>
    <property type="evidence" value="ECO:0007669"/>
    <property type="project" value="UniProtKB-KW"/>
</dbReference>
<sequence>MSAGPVRTVVVGAGPVGLTAALVLARAGVPVTVLEAADGLSTASRASTFHPSTLDLLAELGVADALCAAGRTVREIQWRDLAQRVVHRIGYEALDGRTDHPYRVHVEQARLTPLLLDALAAHPHAEVRFSSEVFDLRPAGDGVRVWCGGPDGSRFPLDARHVIAADGSRSTVRDLLRLPSTARPYDTYALRVVTPTPLDEVLPDLSALSYVRDARGSFSMLGLPDHWRLIFRIPGAVPREEVTARPAVRDLLARSLPGAAADIRVTGAHTYRLAAYVLPDFRVGNVLFAGDAAHLTSTAGGMNMNCGLHDAVAWGRAVAAVHHGADDRTLTRVAAERRGAVLDAVIPRSEARTAGIGDPGALARALDDIAAVAADPDRRTDYLVKASLLDCAPRPVVRA</sequence>
<dbReference type="PANTHER" id="PTHR43476">
    <property type="entry name" value="3-(3-HYDROXY-PHENYL)PROPIONATE/3-HYDROXYCINNAMIC ACID HYDROXYLASE"/>
    <property type="match status" value="1"/>
</dbReference>
<dbReference type="RefSeq" id="WP_150517859.1">
    <property type="nucleotide sequence ID" value="NZ_BMVX01000005.1"/>
</dbReference>
<feature type="domain" description="FAD-binding" evidence="2">
    <location>
        <begin position="7"/>
        <end position="345"/>
    </location>
</feature>
<reference evidence="3" key="1">
    <citation type="journal article" date="2014" name="Int. J. Syst. Evol. Microbiol.">
        <title>Complete genome sequence of Corynebacterium casei LMG S-19264T (=DSM 44701T), isolated from a smear-ripened cheese.</title>
        <authorList>
            <consortium name="US DOE Joint Genome Institute (JGI-PGF)"/>
            <person name="Walter F."/>
            <person name="Albersmeier A."/>
            <person name="Kalinowski J."/>
            <person name="Ruckert C."/>
        </authorList>
    </citation>
    <scope>NUCLEOTIDE SEQUENCE</scope>
    <source>
        <strain evidence="3">JCM 4834</strain>
    </source>
</reference>
<dbReference type="Pfam" id="PF01494">
    <property type="entry name" value="FAD_binding_3"/>
    <property type="match status" value="1"/>
</dbReference>
<dbReference type="SUPFAM" id="SSF51905">
    <property type="entry name" value="FAD/NAD(P)-binding domain"/>
    <property type="match status" value="1"/>
</dbReference>
<organism evidence="4 5">
    <name type="scientific">Streptomyces subrutilus</name>
    <dbReference type="NCBI Taxonomy" id="36818"/>
    <lineage>
        <taxon>Bacteria</taxon>
        <taxon>Bacillati</taxon>
        <taxon>Actinomycetota</taxon>
        <taxon>Actinomycetes</taxon>
        <taxon>Kitasatosporales</taxon>
        <taxon>Streptomycetaceae</taxon>
        <taxon>Streptomyces</taxon>
    </lineage>
</organism>
<dbReference type="AlphaFoldDB" id="A0A5P2UK39"/>
<dbReference type="Gene3D" id="3.30.70.2450">
    <property type="match status" value="1"/>
</dbReference>
<reference evidence="3" key="3">
    <citation type="submission" date="2020-09" db="EMBL/GenBank/DDBJ databases">
        <authorList>
            <person name="Sun Q."/>
            <person name="Ohkuma M."/>
        </authorList>
    </citation>
    <scope>NUCLEOTIDE SEQUENCE</scope>
    <source>
        <strain evidence="3">JCM 4834</strain>
    </source>
</reference>
<dbReference type="PRINTS" id="PR00420">
    <property type="entry name" value="RNGMNOXGNASE"/>
</dbReference>
<dbReference type="GO" id="GO:0071949">
    <property type="term" value="F:FAD binding"/>
    <property type="evidence" value="ECO:0007669"/>
    <property type="project" value="InterPro"/>
</dbReference>
<dbReference type="PANTHER" id="PTHR43476:SF5">
    <property type="entry name" value="FAD-DEPENDENT MONOOXYGENASE"/>
    <property type="match status" value="1"/>
</dbReference>
<dbReference type="InterPro" id="IPR002938">
    <property type="entry name" value="FAD-bd"/>
</dbReference>
<proteinExistence type="predicted"/>
<evidence type="ECO:0000313" key="4">
    <source>
        <dbReference type="EMBL" id="QEU78779.1"/>
    </source>
</evidence>
<keyword evidence="4" id="KW-0503">Monooxygenase</keyword>
<dbReference type="InterPro" id="IPR050631">
    <property type="entry name" value="PheA/TfdB_FAD_monoxygenase"/>
</dbReference>
<dbReference type="EMBL" id="CP023701">
    <property type="protein sequence ID" value="QEU78779.1"/>
    <property type="molecule type" value="Genomic_DNA"/>
</dbReference>
<dbReference type="KEGG" id="ssub:CP968_11160"/>
<reference evidence="4 5" key="2">
    <citation type="submission" date="2017-09" db="EMBL/GenBank/DDBJ databases">
        <authorList>
            <person name="Lee N."/>
            <person name="Cho B.-K."/>
        </authorList>
    </citation>
    <scope>NUCLEOTIDE SEQUENCE [LARGE SCALE GENOMIC DNA]</scope>
    <source>
        <strain evidence="4 5">ATCC 27467</strain>
    </source>
</reference>
<evidence type="ECO:0000313" key="3">
    <source>
        <dbReference type="EMBL" id="GGZ57757.1"/>
    </source>
</evidence>
<dbReference type="EMBL" id="BMVX01000005">
    <property type="protein sequence ID" value="GGZ57757.1"/>
    <property type="molecule type" value="Genomic_DNA"/>
</dbReference>
<dbReference type="OrthoDB" id="8670884at2"/>
<evidence type="ECO:0000259" key="2">
    <source>
        <dbReference type="Pfam" id="PF01494"/>
    </source>
</evidence>
<dbReference type="Gene3D" id="3.50.50.60">
    <property type="entry name" value="FAD/NAD(P)-binding domain"/>
    <property type="match status" value="1"/>
</dbReference>
<accession>A0A5P2UK39</accession>
<evidence type="ECO:0000256" key="1">
    <source>
        <dbReference type="ARBA" id="ARBA00023002"/>
    </source>
</evidence>
<dbReference type="Proteomes" id="UP000634660">
    <property type="component" value="Unassembled WGS sequence"/>
</dbReference>
<evidence type="ECO:0000313" key="5">
    <source>
        <dbReference type="Proteomes" id="UP000326831"/>
    </source>
</evidence>
<dbReference type="Proteomes" id="UP000326831">
    <property type="component" value="Chromosome"/>
</dbReference>
<dbReference type="InterPro" id="IPR036188">
    <property type="entry name" value="FAD/NAD-bd_sf"/>
</dbReference>
<gene>
    <name evidence="4" type="ORF">CP968_11160</name>
    <name evidence="3" type="ORF">GCM10010371_16510</name>
</gene>
<name>A0A5P2UK39_9ACTN</name>